<organism evidence="2 3">
    <name type="scientific">Cicer arietinum</name>
    <name type="common">Chickpea</name>
    <name type="synonym">Garbanzo</name>
    <dbReference type="NCBI Taxonomy" id="3827"/>
    <lineage>
        <taxon>Eukaryota</taxon>
        <taxon>Viridiplantae</taxon>
        <taxon>Streptophyta</taxon>
        <taxon>Embryophyta</taxon>
        <taxon>Tracheophyta</taxon>
        <taxon>Spermatophyta</taxon>
        <taxon>Magnoliopsida</taxon>
        <taxon>eudicotyledons</taxon>
        <taxon>Gunneridae</taxon>
        <taxon>Pentapetalae</taxon>
        <taxon>rosids</taxon>
        <taxon>fabids</taxon>
        <taxon>Fabales</taxon>
        <taxon>Fabaceae</taxon>
        <taxon>Papilionoideae</taxon>
        <taxon>50 kb inversion clade</taxon>
        <taxon>NPAAA clade</taxon>
        <taxon>Hologalegina</taxon>
        <taxon>IRL clade</taxon>
        <taxon>Cicereae</taxon>
        <taxon>Cicer</taxon>
    </lineage>
</organism>
<dbReference type="PANTHER" id="PTHR33018:SF31">
    <property type="entry name" value="TRANSPOSASE, PTTA_EN_SPM, PLANT"/>
    <property type="match status" value="1"/>
</dbReference>
<dbReference type="Proteomes" id="UP000087171">
    <property type="component" value="Unplaced"/>
</dbReference>
<evidence type="ECO:0000313" key="3">
    <source>
        <dbReference type="RefSeq" id="XP_004514733.1"/>
    </source>
</evidence>
<dbReference type="GeneID" id="101503488"/>
<gene>
    <name evidence="3" type="primary">LOC101503488</name>
</gene>
<evidence type="ECO:0000259" key="1">
    <source>
        <dbReference type="Pfam" id="PF26133"/>
    </source>
</evidence>
<evidence type="ECO:0000313" key="2">
    <source>
        <dbReference type="Proteomes" id="UP000087171"/>
    </source>
</evidence>
<name>A0A1S2Z447_CICAR</name>
<proteinExistence type="predicted"/>
<accession>A0A1S2Z447</accession>
<dbReference type="InterPro" id="IPR058352">
    <property type="entry name" value="DUF8039"/>
</dbReference>
<dbReference type="OrthoDB" id="1408155at2759"/>
<dbReference type="PANTHER" id="PTHR33018">
    <property type="entry name" value="OS10G0338966 PROTEIN-RELATED"/>
    <property type="match status" value="1"/>
</dbReference>
<dbReference type="AlphaFoldDB" id="A0A1S2Z447"/>
<dbReference type="KEGG" id="cam:101503488"/>
<feature type="domain" description="DUF8039" evidence="1">
    <location>
        <begin position="60"/>
        <end position="130"/>
    </location>
</feature>
<reference evidence="3" key="1">
    <citation type="submission" date="2025-08" db="UniProtKB">
        <authorList>
            <consortium name="RefSeq"/>
        </authorList>
    </citation>
    <scope>IDENTIFICATION</scope>
    <source>
        <tissue evidence="3">Etiolated seedlings</tissue>
    </source>
</reference>
<dbReference type="Pfam" id="PF26133">
    <property type="entry name" value="DUF8039"/>
    <property type="match status" value="1"/>
</dbReference>
<keyword evidence="2" id="KW-1185">Reference proteome</keyword>
<protein>
    <submittedName>
        <fullName evidence="3">Uncharacterized protein LOC101503488</fullName>
    </submittedName>
</protein>
<sequence length="252" mass="28207">MRPNPSNEEVLEKLKVLTEQVAFLVKTNKEKKLSDQLKREIQIESGNASCNIGLKSPPEGVSTCVLYLSSPTHRKVEKRTLYNTLEEVLHNTPIPVGHVKLSLVIVFEPNAPLHIPDNDGDMKHLGEAIDRGKSVAAPKISHPRLARFGSCLEIQAKKNMDSNDSRIISMEEAISGDGFLYEKLVCTRELSDIFSLLSLHKLSMFKLDSVNVKKYVVDILLRNKENDKLFLAPYNSGAHWVLFAINATSDVM</sequence>
<dbReference type="PaxDb" id="3827-XP_004514733.1"/>
<dbReference type="RefSeq" id="XP_004514733.1">
    <property type="nucleotide sequence ID" value="XM_004514676.1"/>
</dbReference>